<dbReference type="InterPro" id="IPR014016">
    <property type="entry name" value="UvrD-like_ATP-bd"/>
</dbReference>
<keyword evidence="6" id="KW-0238">DNA-binding</keyword>
<dbReference type="KEGG" id="sng:SNE_A18380"/>
<keyword evidence="7" id="KW-0413">Isomerase</keyword>
<comment type="catalytic activity">
    <reaction evidence="11">
        <text>ATP + H2O = ADP + phosphate + H(+)</text>
        <dbReference type="Rhea" id="RHEA:13065"/>
        <dbReference type="ChEBI" id="CHEBI:15377"/>
        <dbReference type="ChEBI" id="CHEBI:15378"/>
        <dbReference type="ChEBI" id="CHEBI:30616"/>
        <dbReference type="ChEBI" id="CHEBI:43474"/>
        <dbReference type="ChEBI" id="CHEBI:456216"/>
        <dbReference type="EC" id="5.6.2.4"/>
    </reaction>
</comment>
<dbReference type="EMBL" id="FR872582">
    <property type="protein sequence ID" value="CCB89715.1"/>
    <property type="molecule type" value="Genomic_DNA"/>
</dbReference>
<evidence type="ECO:0000256" key="7">
    <source>
        <dbReference type="ARBA" id="ARBA00023235"/>
    </source>
</evidence>
<dbReference type="PROSITE" id="PS51198">
    <property type="entry name" value="UVRD_HELICASE_ATP_BIND"/>
    <property type="match status" value="1"/>
</dbReference>
<dbReference type="GO" id="GO:0005829">
    <property type="term" value="C:cytosol"/>
    <property type="evidence" value="ECO:0007669"/>
    <property type="project" value="TreeGrafter"/>
</dbReference>
<evidence type="ECO:0000256" key="4">
    <source>
        <dbReference type="ARBA" id="ARBA00022806"/>
    </source>
</evidence>
<dbReference type="GO" id="GO:0005524">
    <property type="term" value="F:ATP binding"/>
    <property type="evidence" value="ECO:0007669"/>
    <property type="project" value="UniProtKB-UniRule"/>
</dbReference>
<evidence type="ECO:0000256" key="8">
    <source>
        <dbReference type="ARBA" id="ARBA00034617"/>
    </source>
</evidence>
<dbReference type="Pfam" id="PF13361">
    <property type="entry name" value="UvrD_C"/>
    <property type="match status" value="1"/>
</dbReference>
<dbReference type="Gene3D" id="1.10.486.10">
    <property type="entry name" value="PCRA, domain 4"/>
    <property type="match status" value="1"/>
</dbReference>
<keyword evidence="5 12" id="KW-0067">ATP-binding</keyword>
<dbReference type="STRING" id="331113.SNE_A18380"/>
<evidence type="ECO:0000256" key="1">
    <source>
        <dbReference type="ARBA" id="ARBA00009922"/>
    </source>
</evidence>
<accession>F8L377</accession>
<name>F8L377_SIMNZ</name>
<evidence type="ECO:0000313" key="15">
    <source>
        <dbReference type="EMBL" id="CCB89715.1"/>
    </source>
</evidence>
<keyword evidence="3 12" id="KW-0378">Hydrolase</keyword>
<proteinExistence type="inferred from homology"/>
<dbReference type="SUPFAM" id="SSF52540">
    <property type="entry name" value="P-loop containing nucleoside triphosphate hydrolases"/>
    <property type="match status" value="1"/>
</dbReference>
<dbReference type="Pfam" id="PF00580">
    <property type="entry name" value="UvrD-helicase"/>
    <property type="match status" value="1"/>
</dbReference>
<organism evidence="15 16">
    <name type="scientific">Simkania negevensis (strain ATCC VR-1471 / DSM 27360 / Z)</name>
    <dbReference type="NCBI Taxonomy" id="331113"/>
    <lineage>
        <taxon>Bacteria</taxon>
        <taxon>Pseudomonadati</taxon>
        <taxon>Chlamydiota</taxon>
        <taxon>Chlamydiia</taxon>
        <taxon>Parachlamydiales</taxon>
        <taxon>Simkaniaceae</taxon>
        <taxon>Simkania</taxon>
    </lineage>
</organism>
<dbReference type="PANTHER" id="PTHR11070:SF2">
    <property type="entry name" value="ATP-DEPENDENT DNA HELICASE SRS2"/>
    <property type="match status" value="1"/>
</dbReference>
<evidence type="ECO:0000313" key="16">
    <source>
        <dbReference type="Proteomes" id="UP000000496"/>
    </source>
</evidence>
<evidence type="ECO:0000256" key="9">
    <source>
        <dbReference type="ARBA" id="ARBA00034808"/>
    </source>
</evidence>
<feature type="binding site" evidence="12">
    <location>
        <begin position="4"/>
        <end position="11"/>
    </location>
    <ligand>
        <name>ATP</name>
        <dbReference type="ChEBI" id="CHEBI:30616"/>
    </ligand>
</feature>
<dbReference type="HOGENOM" id="CLU_004585_5_2_0"/>
<dbReference type="InterPro" id="IPR014017">
    <property type="entry name" value="DNA_helicase_UvrD-like_C"/>
</dbReference>
<dbReference type="CDD" id="cd17932">
    <property type="entry name" value="DEXQc_UvrD"/>
    <property type="match status" value="1"/>
</dbReference>
<dbReference type="PANTHER" id="PTHR11070">
    <property type="entry name" value="UVRD / RECB / PCRA DNA HELICASE FAMILY MEMBER"/>
    <property type="match status" value="1"/>
</dbReference>
<dbReference type="InterPro" id="IPR027417">
    <property type="entry name" value="P-loop_NTPase"/>
</dbReference>
<evidence type="ECO:0000256" key="5">
    <source>
        <dbReference type="ARBA" id="ARBA00022840"/>
    </source>
</evidence>
<dbReference type="GO" id="GO:0000725">
    <property type="term" value="P:recombinational repair"/>
    <property type="evidence" value="ECO:0007669"/>
    <property type="project" value="TreeGrafter"/>
</dbReference>
<evidence type="ECO:0000256" key="3">
    <source>
        <dbReference type="ARBA" id="ARBA00022801"/>
    </source>
</evidence>
<evidence type="ECO:0000256" key="12">
    <source>
        <dbReference type="PROSITE-ProRule" id="PRU00560"/>
    </source>
</evidence>
<evidence type="ECO:0000259" key="13">
    <source>
        <dbReference type="PROSITE" id="PS51198"/>
    </source>
</evidence>
<evidence type="ECO:0000259" key="14">
    <source>
        <dbReference type="PROSITE" id="PS51217"/>
    </source>
</evidence>
<dbReference type="Gene3D" id="1.10.10.160">
    <property type="match status" value="1"/>
</dbReference>
<comment type="similarity">
    <text evidence="1">Belongs to the helicase family. UvrD subfamily.</text>
</comment>
<protein>
    <recommendedName>
        <fullName evidence="9">DNA 3'-5' helicase</fullName>
        <ecNumber evidence="9">5.6.2.4</ecNumber>
    </recommendedName>
    <alternativeName>
        <fullName evidence="10">DNA 3'-5' helicase II</fullName>
    </alternativeName>
</protein>
<dbReference type="Gene3D" id="3.40.50.300">
    <property type="entry name" value="P-loop containing nucleotide triphosphate hydrolases"/>
    <property type="match status" value="2"/>
</dbReference>
<sequence length="627" mass="72409">MILAGAGSGKTRVLVHRIGHLIREKGVPPTAILGMTFTNKAAEEMRERVAGLIGKEKAKQVTLSTFHSFCMKILRKDIERLGFTSRFSLYDERDMKRLVTLVAEDLFGEQDLSPIVHSVMTAKGKGKRPEGKLGELYDKVHIAMRAHNAVDFDSLLSLTVELFKNFPEVLETYQDRFRYIMIDEYQDTNPIQYELASMLAKKYKNLCVVGDDDQSIYAWRGAEIQHILEFPADATIKLEQNYRSTSHILQAANAVIRNNLVRHDKTLKAAKESGDTIEIFNAPTDQDEVDAVIDRILHLKEHKNLRWKDMAILYRSNQLSRLFELKLMNTSWRKEGRFVRGVPYQVFGGMDFFERSEVKDLMSYLRIFANERDQEALLRIVNYPKRGISNQTLDKLTTYNRQNNIPLLELMQGITKHNPDLLNLMEELTPQGIKGINAFVTLYEKAQERFATSSLSEALQWLVETIDYKKTIFDEVKSEKAREFKWENVQECIRALNHYENQESSPTLEDFVSGALLDNRKDKRKESLADDKLNLMTFHSAKGLEFPAVFLIGIEDNLIPHVKSQTEQGIEEERRLLYVALTRAMQYLSLSMARKRVRHGKLEATNPSRFLFEIPKEILRVTSWKFA</sequence>
<dbReference type="PROSITE" id="PS51217">
    <property type="entry name" value="UVRD_HELICASE_CTER"/>
    <property type="match status" value="1"/>
</dbReference>
<feature type="domain" description="UvrD-like helicase C-terminal" evidence="14">
    <location>
        <begin position="246"/>
        <end position="543"/>
    </location>
</feature>
<evidence type="ECO:0000256" key="11">
    <source>
        <dbReference type="ARBA" id="ARBA00048988"/>
    </source>
</evidence>
<dbReference type="eggNOG" id="COG0210">
    <property type="taxonomic scope" value="Bacteria"/>
</dbReference>
<comment type="catalytic activity">
    <reaction evidence="8">
        <text>Couples ATP hydrolysis with the unwinding of duplex DNA by translocating in the 3'-5' direction.</text>
        <dbReference type="EC" id="5.6.2.4"/>
    </reaction>
</comment>
<feature type="domain" description="UvrD-like helicase ATP-binding" evidence="13">
    <location>
        <begin position="1"/>
        <end position="245"/>
    </location>
</feature>
<dbReference type="EC" id="5.6.2.4" evidence="9"/>
<keyword evidence="16" id="KW-1185">Reference proteome</keyword>
<dbReference type="InterPro" id="IPR013986">
    <property type="entry name" value="DExx_box_DNA_helicase_dom_sf"/>
</dbReference>
<evidence type="ECO:0000256" key="2">
    <source>
        <dbReference type="ARBA" id="ARBA00022741"/>
    </source>
</evidence>
<dbReference type="GO" id="GO:0043138">
    <property type="term" value="F:3'-5' DNA helicase activity"/>
    <property type="evidence" value="ECO:0007669"/>
    <property type="project" value="UniProtKB-EC"/>
</dbReference>
<dbReference type="AlphaFoldDB" id="F8L377"/>
<dbReference type="GO" id="GO:0016887">
    <property type="term" value="F:ATP hydrolysis activity"/>
    <property type="evidence" value="ECO:0007669"/>
    <property type="project" value="RHEA"/>
</dbReference>
<dbReference type="Proteomes" id="UP000000496">
    <property type="component" value="Chromosome gsn.131"/>
</dbReference>
<evidence type="ECO:0000256" key="6">
    <source>
        <dbReference type="ARBA" id="ARBA00023125"/>
    </source>
</evidence>
<dbReference type="InterPro" id="IPR000212">
    <property type="entry name" value="DNA_helicase_UvrD/REP"/>
</dbReference>
<gene>
    <name evidence="15" type="primary">pcrA-A</name>
    <name evidence="15" type="ordered locus">SNE_A18380</name>
</gene>
<dbReference type="GO" id="GO:0003677">
    <property type="term" value="F:DNA binding"/>
    <property type="evidence" value="ECO:0007669"/>
    <property type="project" value="UniProtKB-KW"/>
</dbReference>
<reference evidence="15 16" key="1">
    <citation type="journal article" date="2011" name="Mol. Biol. Evol.">
        <title>Unity in variety--the pan-genome of the Chlamydiae.</title>
        <authorList>
            <person name="Collingro A."/>
            <person name="Tischler P."/>
            <person name="Weinmaier T."/>
            <person name="Penz T."/>
            <person name="Heinz E."/>
            <person name="Brunham R.C."/>
            <person name="Read T.D."/>
            <person name="Bavoil P.M."/>
            <person name="Sachse K."/>
            <person name="Kahane S."/>
            <person name="Friedman M.G."/>
            <person name="Rattei T."/>
            <person name="Myers G.S."/>
            <person name="Horn M."/>
        </authorList>
    </citation>
    <scope>NUCLEOTIDE SEQUENCE [LARGE SCALE GENOMIC DNA]</scope>
    <source>
        <strain evidence="16">ATCC VR-1471 / Z</strain>
    </source>
</reference>
<keyword evidence="4 12" id="KW-0347">Helicase</keyword>
<keyword evidence="2 12" id="KW-0547">Nucleotide-binding</keyword>
<evidence type="ECO:0000256" key="10">
    <source>
        <dbReference type="ARBA" id="ARBA00034923"/>
    </source>
</evidence>